<feature type="domain" description="Csf1 N-terminal" evidence="3">
    <location>
        <begin position="876"/>
        <end position="1176"/>
    </location>
</feature>
<dbReference type="InterPro" id="IPR056779">
    <property type="entry name" value="Csf1_C"/>
</dbReference>
<dbReference type="Pfam" id="PF25038">
    <property type="entry name" value="Csf1_C"/>
    <property type="match status" value="1"/>
</dbReference>
<evidence type="ECO:0008006" key="7">
    <source>
        <dbReference type="Google" id="ProtNLM"/>
    </source>
</evidence>
<keyword evidence="2" id="KW-0472">Membrane</keyword>
<evidence type="ECO:0000313" key="5">
    <source>
        <dbReference type="EMBL" id="KAI1855878.1"/>
    </source>
</evidence>
<dbReference type="Pfam" id="PF21678">
    <property type="entry name" value="Csf1_N"/>
    <property type="match status" value="2"/>
</dbReference>
<dbReference type="Proteomes" id="UP000829685">
    <property type="component" value="Unassembled WGS sequence"/>
</dbReference>
<dbReference type="GO" id="GO:0006113">
    <property type="term" value="P:fermentation"/>
    <property type="evidence" value="ECO:0007669"/>
    <property type="project" value="InterPro"/>
</dbReference>
<dbReference type="PANTHER" id="PTHR32085">
    <property type="entry name" value="PROTEIN CSF1"/>
    <property type="match status" value="1"/>
</dbReference>
<keyword evidence="2" id="KW-1133">Transmembrane helix</keyword>
<dbReference type="InterPro" id="IPR029636">
    <property type="entry name" value="Csf1"/>
</dbReference>
<feature type="domain" description="Csf1 C-terminal region" evidence="4">
    <location>
        <begin position="2481"/>
        <end position="3209"/>
    </location>
</feature>
<feature type="compositionally biased region" description="Polar residues" evidence="1">
    <location>
        <begin position="569"/>
        <end position="578"/>
    </location>
</feature>
<evidence type="ECO:0000256" key="1">
    <source>
        <dbReference type="SAM" id="MobiDB-lite"/>
    </source>
</evidence>
<sequence length="3210" mass="358428">MADLGSEDQSTRWTNFNPSFLGILIGCGVLAIFFLNYFNRVFASFVSYLIRLYVWNKHKIYVDIQALQVSLLAGRIFFTGFRYHGNNETILIQNGHITWSYWLWRVRDVDLGFSKPSKLSKEGDSENPSDKKDKAARLPCRINIAVSGLEWFVYNRSPVYDSILAGMTDPVTLDEKTTEKADHDQQPRHRLQKASQKVEEQLNKLDSKVSADKRSSETSNEEKHSADGYGLRSSPTSLTDGDGDTSAVNQEMPLMLQLLPIHFECQKAAVVMGNENTKAVLVIKSTSLDGEIDASGCETVDPYRQIFKIRFEHPILEMKENSDYKEDQLARAARDKQTVLSSGPFAPRHFFRRHRRKVLGRLRDMVPYWRRSVESFSVHSRNEPMPADSQIPGSNHWQGLSRYLNDDDEDDKLRWSAVEYAAINTILDSPEAVLTIFWDVPGKVARSHFESDNPSQPNNINGTTPPAWAINLAVSGGIINYGPWADRHRAELQRIFNPTLSKDAVPAKPLQPGLDRVPTKFKFFLEIDKEVTLRIPTREDSKNWRWKKEVTELRQHEKHERRRGKRANQENPPSTAAQQRPFGWLDIKVGPNATVSYSMDMQAGLSGYSNTLDIELPTTEVSTSVNHGTLWRSGTQRISCDMSAPLKWNSLRNWRFDIEGDELELFILRDHIFLLIDLIDDWGSGPPQDYLLFVPFKYLLNLRFRDLKLYLNVNDVNIVNNPTEFEDNTYLVLSSPMLKAETCISLDTYRPSKNAVPFNVQADLLNLALHLPTWNTQATFLTSKDIGQLENLALDGKYHYNSTTAPGNTDTLVLNVTGQSPFFTLYGFLIRYFLQLKDNYFGDHIHFKTLDEYQEMLRLKESNSEAEAATRPPSKKSNDLDVMLSIRADDPKVLLPANLYSAKRHVTIESAGLAADLRFTNYYMDLDFDLNPLSLSLGNDDDGMISPLSATSSTQMYIDGLGVYGHRLFGLPPTEPTYLCNWDLSVGAVTGECTTEFLTTLISGGKAFGFSLDDDENALIPYSSVVMYDVTFLRVYVESIQLWLHVEEAAFLFSTGKINVEFNDWARTHYSKRANIGIPDLQIACVDSESAARHKSRLHGKVETEALLKTSIQFALIGRKPDFTEARKMQQELVRREDQRTHRTEFLLLPEMLDPLAPDAVDELAQSVPMVPQPISLGHDQDDAEKRTISTLGSSHRSRPLRSKSSFLSLGAESTSSVRRPASIKSSRMAQARDGRPILPHREYSASTGRHSAFYSAPTDHNDRRELLHNTVTFSSQFFAPYFPLENIRPETKEATLRSIEAEGDAAPETSQFGLDDVSPDIFSEGSAYTSFLVELPSGVTAFLNATSLQHIASLLNALQPTDPQDILDDLQIGAMSKIFGSEKQRKMKADIDEFVIRIPHANLRFLNCSELDSPEPQHAEQDQYDIAITNLALAARSEKRTPQAGEVSGKTRASFHFRMDSAEISAAERFADMDHTHAAVKANVEQVMLSMGSRDVTYIDGDIRTVRSTLSSSKIEYLAALIHRTNVLASDMGELFSATLSRGDRRLKHFTYSLMADSHLTKDPSFIVRPSAILRAATEHLRTQDSWKLVSRMRQVWNTRSHEDKEQLSLSCVSTDLACPEDVKQKVTQAFSKWRSWDLEDTDKSALISNIFGKPIELDNATLDHTPVMAVLRLQEAAFVLDPGPKQNQLYAMDITIRLQSQDTQLVETQNATGKVEGPLMIVNMYCAQAGINLNWELLELTEDILRFYHQARPQTTDVKTKNVREDRAEPIVPERPMSFHFVLALDQGSVVLETVNLKSDTQSEDLTISVLMARRPGLTDTNAVLACDTVTTKLRSHQQPLSTLRLRGPSVFISHELQLVNQTSVHTIKATASSQDLKLAVKQDPIVLTEVLDTIVRDEVAQLYQLKKHFPAAPKPQSPKPKITERLSSFRVNLAMFLNTYTISLPLLRSLTYTVKGVVARAAMAANFGKEVIFDFDIKENSHDIQIKVNNAPRSISLLQIPPTNGRITSQMGQGEHAVSVFASVELVQLDASAVYSLLTALNRPEMSNAINDLQQQGKVIQEHVEEIFGPPDQAREKNAAASGEKLVYTVHTTLAGIEIFGQAPIKSDIEPRAHLSFCLASVHFELANRLEPHGPVLENPEVHVNLRQITFDIQKGADEKSMRTCGNLAFSALVTATTKQMDDGSDRRSFDFKSNGFEVNLSSDTVSTFVDVVGYMGDKIKDLDTTREIEYLQKRLRQSRPRIAINDQEEEEEDDANSDIFDSFFASITYSFEISDIQLCWLVAPDSEYVAAGQEDLVLSFQRIEFASRKQNAAKLTIENFQLQMVPPGQERILRSHNSALLPEIIFNVAFVSTLDTRRLAFQAVGKSLDLRLTSGFIIPASNLSDSIGLSIKNVQQASSNWTPLVATDKPADTPIKTRQRSFFGSKRLESCLVDADFAGAVVYLSGRRQVEGPESLIATRTTRPTLAGKYGQFSADESSSSTVLKSPGLAWKTEYRDDGKEDPAFYGEIKIDASRNILYPTVVPLIMDITSSIKEVVSDHGKQPPTPSTPASKSSHASNSKPAEEENLLTADPSAVLGRTKLNLGLRICKQEFTLSCQPIARVAATACFEDIYITVNTVHSVDHGNFFAISGAFTNLQTSVQHVYSREHTGRFEVDSIVLSLMNSKHVSGTSGLSAILKVSPVKVDINAKQLQDFLLFREIWIPREVRQASAAPVSTPSAESTQGHLVQRYQQVAATAAFPWTATISFAALDVNVDLGQSLGKSVFAISDFWISSKKTSDWEQNLCLGFQKISVDCVGRLSGFVALQNFKLRTSIEWPEREAALNETPRIQASIGFSQFRLKAAFDYQAFLVADITSMEFLMYNVFGITTSAASAVALWQAVQRLIQERKANYESSLRDIEKFMKRRSLTAPGTLAHPSPSKPGHGVPVARSPISLDTDVVVTLKALNLGVFPSTFSDNQVFKLEALNAQARFAASMEQRRIHSILGLTLGQLRIGLAGVRRVSAPKAVSEISVEDVAASATGSRGGTILKVPKVEAIMQTWQMPEARSIDYIFKSAFEGKVEVGWNYSRISYIRGMVANHSKSLAAVWGRELPEMSAIKVTGVPDAPADDSKEGGTGGDEHKKKEQQKITAEVNVPQSKYEYVALEPPIIETPQLRDMGEATPPLEWIGLHRDRLPNLTHQIVIVSLLELAGEVEDAYERILGSS</sequence>
<dbReference type="EMBL" id="JAFIMR010000049">
    <property type="protein sequence ID" value="KAI1855878.1"/>
    <property type="molecule type" value="Genomic_DNA"/>
</dbReference>
<feature type="domain" description="Csf1 N-terminal" evidence="3">
    <location>
        <begin position="32"/>
        <end position="864"/>
    </location>
</feature>
<keyword evidence="6" id="KW-1185">Reference proteome</keyword>
<dbReference type="GO" id="GO:0016020">
    <property type="term" value="C:membrane"/>
    <property type="evidence" value="ECO:0007669"/>
    <property type="project" value="InterPro"/>
</dbReference>
<accession>A0A9P9WAX0</accession>
<feature type="region of interest" description="Disordered" evidence="1">
    <location>
        <begin position="552"/>
        <end position="579"/>
    </location>
</feature>
<feature type="compositionally biased region" description="Low complexity" evidence="1">
    <location>
        <begin position="2553"/>
        <end position="2565"/>
    </location>
</feature>
<evidence type="ECO:0000313" key="6">
    <source>
        <dbReference type="Proteomes" id="UP000829685"/>
    </source>
</evidence>
<gene>
    <name evidence="5" type="ORF">JX265_012141</name>
</gene>
<feature type="region of interest" description="Disordered" evidence="1">
    <location>
        <begin position="1190"/>
        <end position="1233"/>
    </location>
</feature>
<keyword evidence="2" id="KW-0812">Transmembrane</keyword>
<feature type="compositionally biased region" description="Basic and acidic residues" evidence="1">
    <location>
        <begin position="196"/>
        <end position="226"/>
    </location>
</feature>
<feature type="region of interest" description="Disordered" evidence="1">
    <location>
        <begin position="2540"/>
        <end position="2576"/>
    </location>
</feature>
<evidence type="ECO:0000259" key="3">
    <source>
        <dbReference type="Pfam" id="PF21678"/>
    </source>
</evidence>
<name>A0A9P9WAX0_9PEZI</name>
<comment type="caution">
    <text evidence="5">The sequence shown here is derived from an EMBL/GenBank/DDBJ whole genome shotgun (WGS) entry which is preliminary data.</text>
</comment>
<evidence type="ECO:0000256" key="2">
    <source>
        <dbReference type="SAM" id="Phobius"/>
    </source>
</evidence>
<dbReference type="PANTHER" id="PTHR32085:SF3">
    <property type="entry name" value="PROTEIN CSF1"/>
    <property type="match status" value="1"/>
</dbReference>
<feature type="region of interest" description="Disordered" evidence="1">
    <location>
        <begin position="175"/>
        <end position="245"/>
    </location>
</feature>
<proteinExistence type="predicted"/>
<feature type="compositionally biased region" description="Polar residues" evidence="1">
    <location>
        <begin position="1203"/>
        <end position="1229"/>
    </location>
</feature>
<protein>
    <recommendedName>
        <fullName evidence="7">Fermentation associated protein</fullName>
    </recommendedName>
</protein>
<feature type="compositionally biased region" description="Basic and acidic residues" evidence="1">
    <location>
        <begin position="175"/>
        <end position="187"/>
    </location>
</feature>
<reference evidence="5" key="1">
    <citation type="submission" date="2021-03" db="EMBL/GenBank/DDBJ databases">
        <title>Revisited historic fungal species revealed as producer of novel bioactive compounds through whole genome sequencing and comparative genomics.</title>
        <authorList>
            <person name="Vignolle G.A."/>
            <person name="Hochenegger N."/>
            <person name="Mach R.L."/>
            <person name="Mach-Aigner A.R."/>
            <person name="Javad Rahimi M."/>
            <person name="Salim K.A."/>
            <person name="Chan C.M."/>
            <person name="Lim L.B.L."/>
            <person name="Cai F."/>
            <person name="Druzhinina I.S."/>
            <person name="U'Ren J.M."/>
            <person name="Derntl C."/>
        </authorList>
    </citation>
    <scope>NUCLEOTIDE SEQUENCE</scope>
    <source>
        <strain evidence="5">TUCIM 5799</strain>
    </source>
</reference>
<dbReference type="InterPro" id="IPR048636">
    <property type="entry name" value="Csf1_N"/>
</dbReference>
<organism evidence="5 6">
    <name type="scientific">Neoarthrinium moseri</name>
    <dbReference type="NCBI Taxonomy" id="1658444"/>
    <lineage>
        <taxon>Eukaryota</taxon>
        <taxon>Fungi</taxon>
        <taxon>Dikarya</taxon>
        <taxon>Ascomycota</taxon>
        <taxon>Pezizomycotina</taxon>
        <taxon>Sordariomycetes</taxon>
        <taxon>Xylariomycetidae</taxon>
        <taxon>Amphisphaeriales</taxon>
        <taxon>Apiosporaceae</taxon>
        <taxon>Neoarthrinium</taxon>
    </lineage>
</organism>
<feature type="transmembrane region" description="Helical" evidence="2">
    <location>
        <begin position="20"/>
        <end position="39"/>
    </location>
</feature>
<feature type="compositionally biased region" description="Basic and acidic residues" evidence="1">
    <location>
        <begin position="3114"/>
        <end position="3132"/>
    </location>
</feature>
<feature type="region of interest" description="Disordered" evidence="1">
    <location>
        <begin position="3107"/>
        <end position="3133"/>
    </location>
</feature>
<evidence type="ECO:0000259" key="4">
    <source>
        <dbReference type="Pfam" id="PF25038"/>
    </source>
</evidence>